<dbReference type="EMBL" id="CAJNOQ010008470">
    <property type="protein sequence ID" value="CAF1198046.1"/>
    <property type="molecule type" value="Genomic_DNA"/>
</dbReference>
<feature type="domain" description="Winged helix Storkhead-box1" evidence="2">
    <location>
        <begin position="16"/>
        <end position="81"/>
    </location>
</feature>
<feature type="compositionally biased region" description="Polar residues" evidence="1">
    <location>
        <begin position="264"/>
        <end position="274"/>
    </location>
</feature>
<sequence>ELSNIQAKRHEREPLISLPNVLCLIINEVNKRGHCASMDEIKTNLKVNYPEFPLPQDDILYSTIGTLIQDKKLMLKNGGYMTLPCEQAKHVKTQFVTKDHKLHSNEQKSIFSRLFNGIRRRAENPQQQEQEHQHIDLQPFAFNAPLMASPSLAINKAQIVTRDYGLIDEIDMRQYKQRSSRFNNQHQSERRSTRRPHSINYYNSQKQNRQYLTRSFSFEEELSVIHDNDDDTDNPSTITSSTPRRMLQIQNNPSYQRHRERRSNSPSVSNTRRSQSIKHRPYHRRQRTRSKSHTNRSQQQMQPINEHNWTLCSNNNHSPQSSSITDTSSSDEIKQKTTAFSPRSTSTVNVPRNRKPIMNATNFSQRLSDLGKIQVKDDRRYLGNDRRYSFQEPLTSAQLSSPPQSPSVQHHTSPVSSTTNENDGINENLVVYSNGEHHSDKVGSPINISIGNRKSDNTKVNPINDCQKNYFISNEKVTTRYGSPDSGISGKT</sequence>
<feature type="compositionally biased region" description="Basic residues" evidence="1">
    <location>
        <begin position="275"/>
        <end position="294"/>
    </location>
</feature>
<dbReference type="Proteomes" id="UP000663829">
    <property type="component" value="Unassembled WGS sequence"/>
</dbReference>
<feature type="region of interest" description="Disordered" evidence="1">
    <location>
        <begin position="176"/>
        <end position="207"/>
    </location>
</feature>
<evidence type="ECO:0000313" key="5">
    <source>
        <dbReference type="Proteomes" id="UP000663829"/>
    </source>
</evidence>
<dbReference type="OrthoDB" id="10020110at2759"/>
<feature type="compositionally biased region" description="Polar residues" evidence="1">
    <location>
        <begin position="234"/>
        <end position="255"/>
    </location>
</feature>
<dbReference type="AlphaFoldDB" id="A0A814W6S3"/>
<dbReference type="Pfam" id="PF10264">
    <property type="entry name" value="WHD_Storkhead"/>
    <property type="match status" value="1"/>
</dbReference>
<evidence type="ECO:0000313" key="4">
    <source>
        <dbReference type="EMBL" id="CAF3962412.1"/>
    </source>
</evidence>
<gene>
    <name evidence="3" type="ORF">GPM918_LOCUS23571</name>
    <name evidence="4" type="ORF">SRO942_LOCUS23568</name>
</gene>
<dbReference type="EMBL" id="CAJOBC010008467">
    <property type="protein sequence ID" value="CAF3962412.1"/>
    <property type="molecule type" value="Genomic_DNA"/>
</dbReference>
<proteinExistence type="predicted"/>
<accession>A0A814W6S3</accession>
<feature type="compositionally biased region" description="Low complexity" evidence="1">
    <location>
        <begin position="393"/>
        <end position="414"/>
    </location>
</feature>
<name>A0A814W6S3_9BILA</name>
<dbReference type="Proteomes" id="UP000681722">
    <property type="component" value="Unassembled WGS sequence"/>
</dbReference>
<comment type="caution">
    <text evidence="3">The sequence shown here is derived from an EMBL/GenBank/DDBJ whole genome shotgun (WGS) entry which is preliminary data.</text>
</comment>
<protein>
    <recommendedName>
        <fullName evidence="2">Winged helix Storkhead-box1 domain-containing protein</fullName>
    </recommendedName>
</protein>
<feature type="non-terminal residue" evidence="3">
    <location>
        <position position="1"/>
    </location>
</feature>
<keyword evidence="5" id="KW-1185">Reference proteome</keyword>
<reference evidence="3" key="1">
    <citation type="submission" date="2021-02" db="EMBL/GenBank/DDBJ databases">
        <authorList>
            <person name="Nowell W R."/>
        </authorList>
    </citation>
    <scope>NUCLEOTIDE SEQUENCE</scope>
</reference>
<feature type="compositionally biased region" description="Polar residues" evidence="1">
    <location>
        <begin position="295"/>
        <end position="320"/>
    </location>
</feature>
<feature type="compositionally biased region" description="Polar residues" evidence="1">
    <location>
        <begin position="415"/>
        <end position="425"/>
    </location>
</feature>
<evidence type="ECO:0000313" key="3">
    <source>
        <dbReference type="EMBL" id="CAF1198046.1"/>
    </source>
</evidence>
<dbReference type="InterPro" id="IPR019391">
    <property type="entry name" value="Storkhead-box_WHD"/>
</dbReference>
<evidence type="ECO:0000259" key="2">
    <source>
        <dbReference type="Pfam" id="PF10264"/>
    </source>
</evidence>
<feature type="compositionally biased region" description="Polar residues" evidence="1">
    <location>
        <begin position="336"/>
        <end position="350"/>
    </location>
</feature>
<feature type="compositionally biased region" description="Acidic residues" evidence="1">
    <location>
        <begin position="224"/>
        <end position="233"/>
    </location>
</feature>
<feature type="compositionally biased region" description="Low complexity" evidence="1">
    <location>
        <begin position="321"/>
        <end position="330"/>
    </location>
</feature>
<organism evidence="3 5">
    <name type="scientific">Didymodactylos carnosus</name>
    <dbReference type="NCBI Taxonomy" id="1234261"/>
    <lineage>
        <taxon>Eukaryota</taxon>
        <taxon>Metazoa</taxon>
        <taxon>Spiralia</taxon>
        <taxon>Gnathifera</taxon>
        <taxon>Rotifera</taxon>
        <taxon>Eurotatoria</taxon>
        <taxon>Bdelloidea</taxon>
        <taxon>Philodinida</taxon>
        <taxon>Philodinidae</taxon>
        <taxon>Didymodactylos</taxon>
    </lineage>
</organism>
<feature type="region of interest" description="Disordered" evidence="1">
    <location>
        <begin position="393"/>
        <end position="461"/>
    </location>
</feature>
<evidence type="ECO:0000256" key="1">
    <source>
        <dbReference type="SAM" id="MobiDB-lite"/>
    </source>
</evidence>
<feature type="compositionally biased region" description="Polar residues" evidence="1">
    <location>
        <begin position="446"/>
        <end position="461"/>
    </location>
</feature>
<feature type="region of interest" description="Disordered" evidence="1">
    <location>
        <begin position="224"/>
        <end position="352"/>
    </location>
</feature>